<reference evidence="2" key="1">
    <citation type="submission" date="2019-08" db="EMBL/GenBank/DDBJ databases">
        <authorList>
            <person name="Kucharzyk K."/>
            <person name="Murdoch R.W."/>
            <person name="Higgins S."/>
            <person name="Loffler F."/>
        </authorList>
    </citation>
    <scope>NUCLEOTIDE SEQUENCE</scope>
</reference>
<evidence type="ECO:0000256" key="1">
    <source>
        <dbReference type="SAM" id="MobiDB-lite"/>
    </source>
</evidence>
<feature type="region of interest" description="Disordered" evidence="1">
    <location>
        <begin position="1"/>
        <end position="62"/>
    </location>
</feature>
<gene>
    <name evidence="2" type="ORF">SDC9_184907</name>
</gene>
<feature type="region of interest" description="Disordered" evidence="1">
    <location>
        <begin position="89"/>
        <end position="121"/>
    </location>
</feature>
<accession>A0A645HF70</accession>
<evidence type="ECO:0000313" key="2">
    <source>
        <dbReference type="EMBL" id="MPN37390.1"/>
    </source>
</evidence>
<organism evidence="2">
    <name type="scientific">bioreactor metagenome</name>
    <dbReference type="NCBI Taxonomy" id="1076179"/>
    <lineage>
        <taxon>unclassified sequences</taxon>
        <taxon>metagenomes</taxon>
        <taxon>ecological metagenomes</taxon>
    </lineage>
</organism>
<sequence length="141" mass="15470">MPAVAQHEVGDERRQQHRRRPGGDAHQDAGQVAGGKALDEEVDMMSHRLGATDPGKKGGALLQEGQGIDDQAQAAFDIAQCIVGPVAVAGRQPGDQRETGEQHGEQRRQADHQGCQRMAEAAQDKQRFERCQQVIHHQRQQ</sequence>
<comment type="caution">
    <text evidence="2">The sequence shown here is derived from an EMBL/GenBank/DDBJ whole genome shotgun (WGS) entry which is preliminary data.</text>
</comment>
<name>A0A645HF70_9ZZZZ</name>
<protein>
    <submittedName>
        <fullName evidence="2">Uncharacterized protein</fullName>
    </submittedName>
</protein>
<feature type="compositionally biased region" description="Basic and acidic residues" evidence="1">
    <location>
        <begin position="94"/>
        <end position="111"/>
    </location>
</feature>
<dbReference type="AlphaFoldDB" id="A0A645HF70"/>
<proteinExistence type="predicted"/>
<dbReference type="EMBL" id="VSSQ01092021">
    <property type="protein sequence ID" value="MPN37390.1"/>
    <property type="molecule type" value="Genomic_DNA"/>
</dbReference>